<keyword evidence="2" id="KW-0256">Endoplasmic reticulum</keyword>
<dbReference type="Gene3D" id="2.30.29.30">
    <property type="entry name" value="Pleckstrin-homology domain (PH domain)/Phosphotyrosine-binding domain (PTB)"/>
    <property type="match status" value="1"/>
</dbReference>
<dbReference type="Gene3D" id="3.30.530.20">
    <property type="match status" value="1"/>
</dbReference>
<dbReference type="InterPro" id="IPR045096">
    <property type="entry name" value="EDR2-like"/>
</dbReference>
<dbReference type="GeneID" id="105166605"/>
<dbReference type="FunFam" id="3.30.530.20:FF:000068">
    <property type="entry name" value="Pleckstrin homology (PH) and lipid-binding START domains-containing protein"/>
    <property type="match status" value="1"/>
</dbReference>
<evidence type="ECO:0000256" key="1">
    <source>
        <dbReference type="ARBA" id="ARBA00004240"/>
    </source>
</evidence>
<accession>A0A6I9TSR2</accession>
<dbReference type="InterPro" id="IPR002913">
    <property type="entry name" value="START_lipid-bd_dom"/>
</dbReference>
<name>A0A6I9TSR2_SESIN</name>
<dbReference type="CDD" id="cd00177">
    <property type="entry name" value="START"/>
    <property type="match status" value="1"/>
</dbReference>
<dbReference type="InterPro" id="IPR001849">
    <property type="entry name" value="PH_domain"/>
</dbReference>
<dbReference type="Pfam" id="PF00169">
    <property type="entry name" value="PH"/>
    <property type="match status" value="1"/>
</dbReference>
<proteinExistence type="predicted"/>
<dbReference type="InParanoid" id="A0A6I9TSR2"/>
<dbReference type="InterPro" id="IPR009769">
    <property type="entry name" value="EDR2_C"/>
</dbReference>
<dbReference type="Pfam" id="PF07059">
    <property type="entry name" value="EDR2_C"/>
    <property type="match status" value="1"/>
</dbReference>
<dbReference type="Pfam" id="PF01852">
    <property type="entry name" value="START"/>
    <property type="match status" value="1"/>
</dbReference>
<dbReference type="SUPFAM" id="SSF50729">
    <property type="entry name" value="PH domain-like"/>
    <property type="match status" value="1"/>
</dbReference>
<evidence type="ECO:0000259" key="3">
    <source>
        <dbReference type="PROSITE" id="PS50003"/>
    </source>
</evidence>
<dbReference type="GO" id="GO:0005783">
    <property type="term" value="C:endoplasmic reticulum"/>
    <property type="evidence" value="ECO:0007669"/>
    <property type="project" value="UniProtKB-SubCell"/>
</dbReference>
<protein>
    <submittedName>
        <fullName evidence="6">Protein ENHANCED DISEASE RESISTANCE 2</fullName>
    </submittedName>
</protein>
<dbReference type="AlphaFoldDB" id="A0A6I9TSR2"/>
<dbReference type="SMART" id="SM00233">
    <property type="entry name" value="PH"/>
    <property type="match status" value="1"/>
</dbReference>
<sequence length="725" mass="82451">MAEIESKMTGWLYLMRHNRFGLQYSRKRYFTLEDNCLKSFKSIPASETEEPVRSAIIDSCIRVVDNGRETHHRKLFFTFTLYNTSNHNDRLKLGVTSSEEAARWIHALQDTALNPGKDFMSDSVRKWQPFSMSVKRRSSNKRSDVNLTAASSLHVNAMTSDVIAPSPWKIFGCKDGLRLFKEAKDRDSNGRHWDDHPAIMAVGTIDASSEAVFRTLMSLGTSRTEWDFCFYRGSVVENLDGHTDIIHIQLYNHWLPWAMKRRDLLLRRYWRREEDGTYVILYHSVVHRKCPPQDGYIRACLKSGGYLITPMQQGKECVIKHMLAVDWKVWRSYLKKESARSITIRMLGKVAALRELFKANAGNTSPEYITGERKIDMARNHESGKQEINRIHNEPEDEVMRLQTVSSSLTALSDAADEFFDVPEPSDDEALENGWTSEMSPEISYLDNYQPKLSSAANFVKKLHDLAVPKKGYTDLQDISREEAVSPCYGCTLPKDSSFNMPCSWATADPSSFLIRGPNYLVDNQKVKAKGTLLQMVGADWLRSEKREDDIAGRYGSIVQKYAACGGSEFFFVINIQVPGTSTYHLALYYMLKSPLEETPLLERFVNGDDAFRNSRFKLIPYISKGSWIVKQSVGKKSCLIGQALEVNYFRGKNYLELDIDVGSSTVARGVVSLVLGYLNNLVIEMAFMIQGNTADELPEFLLGTCRLNNLDVLKSVCTDSMRMS</sequence>
<evidence type="ECO:0000256" key="2">
    <source>
        <dbReference type="ARBA" id="ARBA00022824"/>
    </source>
</evidence>
<evidence type="ECO:0000259" key="4">
    <source>
        <dbReference type="PROSITE" id="PS50848"/>
    </source>
</evidence>
<dbReference type="InterPro" id="IPR011993">
    <property type="entry name" value="PH-like_dom_sf"/>
</dbReference>
<gene>
    <name evidence="6" type="primary">LOC105166605</name>
</gene>
<evidence type="ECO:0000313" key="6">
    <source>
        <dbReference type="RefSeq" id="XP_011084323.1"/>
    </source>
</evidence>
<dbReference type="PROSITE" id="PS50848">
    <property type="entry name" value="START"/>
    <property type="match status" value="1"/>
</dbReference>
<feature type="domain" description="START" evidence="4">
    <location>
        <begin position="168"/>
        <end position="326"/>
    </location>
</feature>
<dbReference type="KEGG" id="sind:105166605"/>
<dbReference type="SUPFAM" id="SSF55961">
    <property type="entry name" value="Bet v1-like"/>
    <property type="match status" value="1"/>
</dbReference>
<dbReference type="RefSeq" id="XP_011084323.1">
    <property type="nucleotide sequence ID" value="XM_011086021.2"/>
</dbReference>
<reference evidence="6" key="1">
    <citation type="submission" date="2025-08" db="UniProtKB">
        <authorList>
            <consortium name="RefSeq"/>
        </authorList>
    </citation>
    <scope>IDENTIFICATION</scope>
</reference>
<comment type="subcellular location">
    <subcellularLocation>
        <location evidence="1">Endoplasmic reticulum</location>
    </subcellularLocation>
</comment>
<evidence type="ECO:0000313" key="5">
    <source>
        <dbReference type="Proteomes" id="UP000504604"/>
    </source>
</evidence>
<keyword evidence="5" id="KW-1185">Reference proteome</keyword>
<feature type="domain" description="PH" evidence="3">
    <location>
        <begin position="5"/>
        <end position="113"/>
    </location>
</feature>
<organism evidence="5 6">
    <name type="scientific">Sesamum indicum</name>
    <name type="common">Oriental sesame</name>
    <name type="synonym">Sesamum orientale</name>
    <dbReference type="NCBI Taxonomy" id="4182"/>
    <lineage>
        <taxon>Eukaryota</taxon>
        <taxon>Viridiplantae</taxon>
        <taxon>Streptophyta</taxon>
        <taxon>Embryophyta</taxon>
        <taxon>Tracheophyta</taxon>
        <taxon>Spermatophyta</taxon>
        <taxon>Magnoliopsida</taxon>
        <taxon>eudicotyledons</taxon>
        <taxon>Gunneridae</taxon>
        <taxon>Pentapetalae</taxon>
        <taxon>asterids</taxon>
        <taxon>lamiids</taxon>
        <taxon>Lamiales</taxon>
        <taxon>Pedaliaceae</taxon>
        <taxon>Sesamum</taxon>
    </lineage>
</organism>
<dbReference type="GO" id="GO:0008289">
    <property type="term" value="F:lipid binding"/>
    <property type="evidence" value="ECO:0007669"/>
    <property type="project" value="InterPro"/>
</dbReference>
<dbReference type="Proteomes" id="UP000504604">
    <property type="component" value="Linkage group LG7"/>
</dbReference>
<dbReference type="PANTHER" id="PTHR12136:SF115">
    <property type="entry name" value="PROTEIN ENHANCED DISEASE RESISTANCE 2-LIKE ISOFORM X1"/>
    <property type="match status" value="1"/>
</dbReference>
<dbReference type="OrthoDB" id="9970435at2759"/>
<dbReference type="SMART" id="SM00234">
    <property type="entry name" value="START"/>
    <property type="match status" value="1"/>
</dbReference>
<dbReference type="InterPro" id="IPR023393">
    <property type="entry name" value="START-like_dom_sf"/>
</dbReference>
<dbReference type="PROSITE" id="PS50003">
    <property type="entry name" value="PH_DOMAIN"/>
    <property type="match status" value="1"/>
</dbReference>
<dbReference type="PANTHER" id="PTHR12136">
    <property type="entry name" value="ENHANCED DISEASE RESISTANCE-RELATED"/>
    <property type="match status" value="1"/>
</dbReference>